<feature type="transmembrane region" description="Helical" evidence="6">
    <location>
        <begin position="42"/>
        <end position="66"/>
    </location>
</feature>
<accession>A0A556AUN5</accession>
<keyword evidence="3 6" id="KW-1133">Transmembrane helix</keyword>
<evidence type="ECO:0000313" key="8">
    <source>
        <dbReference type="EMBL" id="TSH96651.1"/>
    </source>
</evidence>
<sequence length="110" mass="12313">MRYLIWALRLLVFVAVLMFALKNTDPVTVRFYADHLVAEVPLIVVMLATFVVGGIFGLLLTVPAGLRRRRELAKVRRELERLREAEASRAGRESTTAQPSPDEVAPLSPI</sequence>
<keyword evidence="2 6" id="KW-0812">Transmembrane</keyword>
<keyword evidence="9" id="KW-1185">Reference proteome</keyword>
<protein>
    <submittedName>
        <fullName evidence="8">LapA family protein</fullName>
    </submittedName>
</protein>
<dbReference type="RefSeq" id="WP_143947761.1">
    <property type="nucleotide sequence ID" value="NZ_BAABMB010000002.1"/>
</dbReference>
<keyword evidence="4 6" id="KW-0472">Membrane</keyword>
<dbReference type="Pfam" id="PF06305">
    <property type="entry name" value="LapA_dom"/>
    <property type="match status" value="1"/>
</dbReference>
<feature type="region of interest" description="Disordered" evidence="5">
    <location>
        <begin position="83"/>
        <end position="110"/>
    </location>
</feature>
<organism evidence="8 9">
    <name type="scientific">Verticiella sediminum</name>
    <dbReference type="NCBI Taxonomy" id="1247510"/>
    <lineage>
        <taxon>Bacteria</taxon>
        <taxon>Pseudomonadati</taxon>
        <taxon>Pseudomonadota</taxon>
        <taxon>Betaproteobacteria</taxon>
        <taxon>Burkholderiales</taxon>
        <taxon>Alcaligenaceae</taxon>
        <taxon>Verticiella</taxon>
    </lineage>
</organism>
<dbReference type="OrthoDB" id="8687514at2"/>
<feature type="domain" description="Lipopolysaccharide assembly protein A" evidence="7">
    <location>
        <begin position="22"/>
        <end position="84"/>
    </location>
</feature>
<evidence type="ECO:0000256" key="4">
    <source>
        <dbReference type="ARBA" id="ARBA00023136"/>
    </source>
</evidence>
<evidence type="ECO:0000256" key="6">
    <source>
        <dbReference type="SAM" id="Phobius"/>
    </source>
</evidence>
<comment type="caution">
    <text evidence="8">The sequence shown here is derived from an EMBL/GenBank/DDBJ whole genome shotgun (WGS) entry which is preliminary data.</text>
</comment>
<evidence type="ECO:0000256" key="3">
    <source>
        <dbReference type="ARBA" id="ARBA00022989"/>
    </source>
</evidence>
<proteinExistence type="predicted"/>
<evidence type="ECO:0000256" key="5">
    <source>
        <dbReference type="SAM" id="MobiDB-lite"/>
    </source>
</evidence>
<dbReference type="AlphaFoldDB" id="A0A556AUN5"/>
<evidence type="ECO:0000259" key="7">
    <source>
        <dbReference type="Pfam" id="PF06305"/>
    </source>
</evidence>
<dbReference type="GO" id="GO:0005886">
    <property type="term" value="C:plasma membrane"/>
    <property type="evidence" value="ECO:0007669"/>
    <property type="project" value="InterPro"/>
</dbReference>
<evidence type="ECO:0000313" key="9">
    <source>
        <dbReference type="Proteomes" id="UP000318405"/>
    </source>
</evidence>
<dbReference type="EMBL" id="VLTJ01000014">
    <property type="protein sequence ID" value="TSH96651.1"/>
    <property type="molecule type" value="Genomic_DNA"/>
</dbReference>
<keyword evidence="1" id="KW-1003">Cell membrane</keyword>
<evidence type="ECO:0000256" key="2">
    <source>
        <dbReference type="ARBA" id="ARBA00022692"/>
    </source>
</evidence>
<evidence type="ECO:0000256" key="1">
    <source>
        <dbReference type="ARBA" id="ARBA00022475"/>
    </source>
</evidence>
<dbReference type="InterPro" id="IPR010445">
    <property type="entry name" value="LapA_dom"/>
</dbReference>
<dbReference type="Proteomes" id="UP000318405">
    <property type="component" value="Unassembled WGS sequence"/>
</dbReference>
<reference evidence="8 9" key="1">
    <citation type="submission" date="2019-07" db="EMBL/GenBank/DDBJ databases">
        <title>Qingshengfaniella alkalisoli gen. nov., sp. nov., isolated from saline soil.</title>
        <authorList>
            <person name="Xu L."/>
            <person name="Huang X.-X."/>
            <person name="Sun J.-Q."/>
        </authorList>
    </citation>
    <scope>NUCLEOTIDE SEQUENCE [LARGE SCALE GENOMIC DNA]</scope>
    <source>
        <strain evidence="8 9">DSM 27279</strain>
    </source>
</reference>
<name>A0A556AUN5_9BURK</name>
<gene>
    <name evidence="8" type="ORF">FOZ76_08725</name>
</gene>
<feature type="compositionally biased region" description="Basic and acidic residues" evidence="5">
    <location>
        <begin position="83"/>
        <end position="92"/>
    </location>
</feature>